<sequence>MWWSGACVKSDFIPMACRWGLALLVILLNGFGHCTALTRKTVSMSSTVLGPNLKGTAKGEAEPSNRVGDVRYGRLVLGRDIQPNKEGPVDHSALKVKFPNGSSDDDYQSDTNWAWDELEHTEGEDNGSASSNSAAVERLLKMEPRVECVGDSMNLKVHDTGSTPGSLFFVNRGTLQSPLPLSNLPESCGHSLKGTPRDWSFHAPYSGCFVTRENDYYVIPLLWLGLPLKMSCPAEKPSNASPPMVSCYPEGMVVKIHGISANDLQMKFKEQWQSLMSVSSYCGYSVVTRPDGVVVSACYKPCVEPLDGMFTLELAGLEGEIQMSCPHLPVSDIGPTDPQLLPCISESSNKPCLTAPTPGKVYRKPKPPSKVVDLEWPSETKLNPVPPNHVQPSLPPKIQAPQHPFYTKPAEKPDSVTLSPLNPKHYFPFQPRSERPVTYSPEEYVPEKPQVPWYPGHTHPRPEKPVTYPPEEHVPEKPQVPWYPDPFHLWPAKPVPQPTPATGAPNGRVRYPYYTPLNTQPPKHGTHPHFTPMPTPAENPDPENKINPATKVFPGHVKIPYYNVPEPSDSTTQLKPHEPHPPRPADCLTVCPTGFSNCCPAPISFHQHHHNHFGPVVPKDGGIVPVYPFEHLSDLLQYASVPVHGPIQTTATPQTNTDQTTASTERSLSFHDFWIRHALRLPAAADPNRSVLSSDLKKPSEFEAQTDSAKRVQPYHIQQSVHQYNLNNHPNGQAPSSSSKYPTEQQRPMRPYLPYNTKRFMHPYNQQGLMYPDPMPYNSQSSNRQAPLNSNKPFESLAFSSDPNGPLKPQHPKRQLFRPPPQDEPDGIYTSDLLESNHQTSRLETPKQRSDQPMNTQEQPRDKPELPKQVDKLVPSRSRNSESVAGLQQPISSDQQMPTSYVSSLPIYHAGSKPFHHRKPPAKLPSDQFRHELPESLTHYWNPVMPLPANQKLHEPIPAQPTGSQNPAANQLNVKVHHLTNANNGADHRKQTNS</sequence>
<proteinExistence type="predicted"/>
<keyword evidence="2" id="KW-1185">Reference proteome</keyword>
<dbReference type="Proteomes" id="UP001157502">
    <property type="component" value="Chromosome 5"/>
</dbReference>
<organism evidence="1 2">
    <name type="scientific">Dallia pectoralis</name>
    <name type="common">Alaska blackfish</name>
    <dbReference type="NCBI Taxonomy" id="75939"/>
    <lineage>
        <taxon>Eukaryota</taxon>
        <taxon>Metazoa</taxon>
        <taxon>Chordata</taxon>
        <taxon>Craniata</taxon>
        <taxon>Vertebrata</taxon>
        <taxon>Euteleostomi</taxon>
        <taxon>Actinopterygii</taxon>
        <taxon>Neopterygii</taxon>
        <taxon>Teleostei</taxon>
        <taxon>Protacanthopterygii</taxon>
        <taxon>Esociformes</taxon>
        <taxon>Umbridae</taxon>
        <taxon>Dallia</taxon>
    </lineage>
</organism>
<reference evidence="1" key="1">
    <citation type="submission" date="2021-05" db="EMBL/GenBank/DDBJ databases">
        <authorList>
            <person name="Pan Q."/>
            <person name="Jouanno E."/>
            <person name="Zahm M."/>
            <person name="Klopp C."/>
            <person name="Cabau C."/>
            <person name="Louis A."/>
            <person name="Berthelot C."/>
            <person name="Parey E."/>
            <person name="Roest Crollius H."/>
            <person name="Montfort J."/>
            <person name="Robinson-Rechavi M."/>
            <person name="Bouchez O."/>
            <person name="Lampietro C."/>
            <person name="Lopez Roques C."/>
            <person name="Donnadieu C."/>
            <person name="Postlethwait J."/>
            <person name="Bobe J."/>
            <person name="Dillon D."/>
            <person name="Chandos A."/>
            <person name="von Hippel F."/>
            <person name="Guiguen Y."/>
        </authorList>
    </citation>
    <scope>NUCLEOTIDE SEQUENCE</scope>
    <source>
        <strain evidence="1">YG-Jan2019</strain>
    </source>
</reference>
<evidence type="ECO:0000313" key="2">
    <source>
        <dbReference type="Proteomes" id="UP001157502"/>
    </source>
</evidence>
<comment type="caution">
    <text evidence="1">The sequence shown here is derived from an EMBL/GenBank/DDBJ whole genome shotgun (WGS) entry which is preliminary data.</text>
</comment>
<gene>
    <name evidence="1" type="ORF">DPEC_G00056040</name>
</gene>
<evidence type="ECO:0000313" key="1">
    <source>
        <dbReference type="EMBL" id="KAJ8011234.1"/>
    </source>
</evidence>
<name>A0ACC2H5K6_DALPE</name>
<dbReference type="EMBL" id="CM055732">
    <property type="protein sequence ID" value="KAJ8011234.1"/>
    <property type="molecule type" value="Genomic_DNA"/>
</dbReference>
<protein>
    <submittedName>
        <fullName evidence="1">Uncharacterized protein</fullName>
    </submittedName>
</protein>
<accession>A0ACC2H5K6</accession>